<dbReference type="PROSITE" id="PS00662">
    <property type="entry name" value="T2SP_E"/>
    <property type="match status" value="1"/>
</dbReference>
<feature type="domain" description="Bacterial type II secretion system protein E" evidence="4">
    <location>
        <begin position="377"/>
        <end position="391"/>
    </location>
</feature>
<evidence type="ECO:0000256" key="1">
    <source>
        <dbReference type="ARBA" id="ARBA00006611"/>
    </source>
</evidence>
<dbReference type="Gene3D" id="3.40.50.300">
    <property type="entry name" value="P-loop containing nucleotide triphosphate hydrolases"/>
    <property type="match status" value="1"/>
</dbReference>
<dbReference type="PANTHER" id="PTHR30258:SF2">
    <property type="entry name" value="COMG OPERON PROTEIN 1"/>
    <property type="match status" value="1"/>
</dbReference>
<dbReference type="SMART" id="SM00382">
    <property type="entry name" value="AAA"/>
    <property type="match status" value="1"/>
</dbReference>
<evidence type="ECO:0000313" key="6">
    <source>
        <dbReference type="Proteomes" id="UP000294547"/>
    </source>
</evidence>
<accession>A0A4R6R6L4</accession>
<dbReference type="RefSeq" id="WP_126540629.1">
    <property type="nucleotide sequence ID" value="NZ_BSPM01000002.1"/>
</dbReference>
<sequence>MAAIESPVRDGGFITFLRDRGILNDASGPRADRADLESLWRSGVATGAELADAAAEFHGLRRASFAELSQRPPAFQDLSRRYLREAAIFPFSQDGRAVLAVADPARREPVEAVRLALGGEAELVVVTFDEVDLLFERAGAEEPAVEPDLADAGEGEAAVALSDSVEALQDLARGAPIVRTIDQMLERALEAGATDIHVETGRDNLRVRFRVDGYLRPDQSFPKHLAPAIISRIKILASLDIAERRLPQDGRANIRIGNQEADLRVAIAPTLYGETAVLRILLKDTRLLELGRIGMTEADQRIFESLIEEPHGIVIVTGPTGSGKTTTLATAMSMLNDPTRKIITVEDPIEYQLPGIHQTQIRAQIGLTFAAALRSFLRHDPDVIMVGEMRDGETASIGIQAALTGHLVLTTLHTNTAADAVIRLADMGVEPYLIASTLRGVLGQRLVRRLCERCKRPDAREADIAEGLAETRGFRMDPSWVFHGPVGCEACGHTGYRGRVGIFEAMRVDGELRHHIRHEPDPQKILEIARAGGMTSMLEDGLMKSGLGVTSMEEVLRTTG</sequence>
<keyword evidence="2" id="KW-0547">Nucleotide-binding</keyword>
<keyword evidence="6" id="KW-1185">Reference proteome</keyword>
<proteinExistence type="inferred from homology"/>
<dbReference type="InterPro" id="IPR001482">
    <property type="entry name" value="T2SS/T4SS_dom"/>
</dbReference>
<dbReference type="CDD" id="cd01129">
    <property type="entry name" value="PulE-GspE-like"/>
    <property type="match status" value="1"/>
</dbReference>
<organism evidence="5 6">
    <name type="scientific">Oharaeibacter diazotrophicus</name>
    <dbReference type="NCBI Taxonomy" id="1920512"/>
    <lineage>
        <taxon>Bacteria</taxon>
        <taxon>Pseudomonadati</taxon>
        <taxon>Pseudomonadota</taxon>
        <taxon>Alphaproteobacteria</taxon>
        <taxon>Hyphomicrobiales</taxon>
        <taxon>Pleomorphomonadaceae</taxon>
        <taxon>Oharaeibacter</taxon>
    </lineage>
</organism>
<dbReference type="Pfam" id="PF05157">
    <property type="entry name" value="MshEN"/>
    <property type="match status" value="1"/>
</dbReference>
<protein>
    <submittedName>
        <fullName evidence="5">General secretion pathway protein E</fullName>
    </submittedName>
</protein>
<dbReference type="GO" id="GO:0005886">
    <property type="term" value="C:plasma membrane"/>
    <property type="evidence" value="ECO:0007669"/>
    <property type="project" value="TreeGrafter"/>
</dbReference>
<evidence type="ECO:0000256" key="2">
    <source>
        <dbReference type="ARBA" id="ARBA00022741"/>
    </source>
</evidence>
<dbReference type="InterPro" id="IPR007831">
    <property type="entry name" value="T2SS_GspE_N"/>
</dbReference>
<dbReference type="SUPFAM" id="SSF160246">
    <property type="entry name" value="EspE N-terminal domain-like"/>
    <property type="match status" value="1"/>
</dbReference>
<dbReference type="Gene3D" id="3.30.300.160">
    <property type="entry name" value="Type II secretion system, protein E, N-terminal domain"/>
    <property type="match status" value="1"/>
</dbReference>
<dbReference type="Proteomes" id="UP000294547">
    <property type="component" value="Unassembled WGS sequence"/>
</dbReference>
<dbReference type="InterPro" id="IPR003593">
    <property type="entry name" value="AAA+_ATPase"/>
</dbReference>
<comment type="caution">
    <text evidence="5">The sequence shown here is derived from an EMBL/GenBank/DDBJ whole genome shotgun (WGS) entry which is preliminary data.</text>
</comment>
<dbReference type="Gene3D" id="3.30.450.90">
    <property type="match status" value="1"/>
</dbReference>
<dbReference type="InterPro" id="IPR027417">
    <property type="entry name" value="P-loop_NTPase"/>
</dbReference>
<comment type="similarity">
    <text evidence="1">Belongs to the GSP E family.</text>
</comment>
<name>A0A4R6R6L4_9HYPH</name>
<evidence type="ECO:0000313" key="5">
    <source>
        <dbReference type="EMBL" id="TDP81444.1"/>
    </source>
</evidence>
<dbReference type="FunFam" id="3.40.50.300:FF:000398">
    <property type="entry name" value="Type IV pilus assembly ATPase PilB"/>
    <property type="match status" value="1"/>
</dbReference>
<dbReference type="GO" id="GO:0005524">
    <property type="term" value="F:ATP binding"/>
    <property type="evidence" value="ECO:0007669"/>
    <property type="project" value="UniProtKB-KW"/>
</dbReference>
<dbReference type="EMBL" id="SNXY01000012">
    <property type="protein sequence ID" value="TDP81444.1"/>
    <property type="molecule type" value="Genomic_DNA"/>
</dbReference>
<dbReference type="Pfam" id="PF00437">
    <property type="entry name" value="T2SSE"/>
    <property type="match status" value="1"/>
</dbReference>
<evidence type="ECO:0000256" key="3">
    <source>
        <dbReference type="ARBA" id="ARBA00022840"/>
    </source>
</evidence>
<dbReference type="SUPFAM" id="SSF52540">
    <property type="entry name" value="P-loop containing nucleoside triphosphate hydrolases"/>
    <property type="match status" value="1"/>
</dbReference>
<keyword evidence="3" id="KW-0067">ATP-binding</keyword>
<dbReference type="InterPro" id="IPR037257">
    <property type="entry name" value="T2SS_E_N_sf"/>
</dbReference>
<dbReference type="OrthoDB" id="9804785at2"/>
<dbReference type="GO" id="GO:0016887">
    <property type="term" value="F:ATP hydrolysis activity"/>
    <property type="evidence" value="ECO:0007669"/>
    <property type="project" value="TreeGrafter"/>
</dbReference>
<evidence type="ECO:0000259" key="4">
    <source>
        <dbReference type="PROSITE" id="PS00662"/>
    </source>
</evidence>
<dbReference type="AlphaFoldDB" id="A0A4R6R6L4"/>
<gene>
    <name evidence="5" type="ORF">EDD54_4312</name>
</gene>
<reference evidence="5 6" key="1">
    <citation type="submission" date="2019-03" db="EMBL/GenBank/DDBJ databases">
        <title>Genomic Encyclopedia of Type Strains, Phase IV (KMG-IV): sequencing the most valuable type-strain genomes for metagenomic binning, comparative biology and taxonomic classification.</title>
        <authorList>
            <person name="Goeker M."/>
        </authorList>
    </citation>
    <scope>NUCLEOTIDE SEQUENCE [LARGE SCALE GENOMIC DNA]</scope>
    <source>
        <strain evidence="5 6">DSM 102969</strain>
    </source>
</reference>
<dbReference type="PANTHER" id="PTHR30258">
    <property type="entry name" value="TYPE II SECRETION SYSTEM PROTEIN GSPE-RELATED"/>
    <property type="match status" value="1"/>
</dbReference>